<dbReference type="EMBL" id="CP034726">
    <property type="protein sequence ID" value="QBP18082.1"/>
    <property type="molecule type" value="Genomic_DNA"/>
</dbReference>
<reference evidence="2" key="1">
    <citation type="submission" date="2018-12" db="EMBL/GenBank/DDBJ databases">
        <title>A new species of lactobacillus.</title>
        <authorList>
            <person name="Jian Y."/>
            <person name="Xin L."/>
            <person name="Hong Z.J."/>
            <person name="Ming L.Z."/>
            <person name="Hong X.Z."/>
        </authorList>
    </citation>
    <scope>NUCLEOTIDE SEQUENCE [LARGE SCALE GENOMIC DNA]</scope>
    <source>
        <strain evidence="2">HSLZ-75</strain>
    </source>
</reference>
<keyword evidence="2" id="KW-1185">Reference proteome</keyword>
<name>A0A4P6ZKY0_9LACO</name>
<evidence type="ECO:0000313" key="1">
    <source>
        <dbReference type="EMBL" id="QBP18082.1"/>
    </source>
</evidence>
<sequence>MKKYYVIVDYKKSGNKVTSLTYFSKTKHGFKTYTDPTVMIIGMDNRDHAFSDGDVTNLKRWIKQHPSEAKYSVDDLHVMYTDDFKKKFNA</sequence>
<organism evidence="1 2">
    <name type="scientific">Acetilactobacillus jinshanensis</name>
    <dbReference type="NCBI Taxonomy" id="1720083"/>
    <lineage>
        <taxon>Bacteria</taxon>
        <taxon>Bacillati</taxon>
        <taxon>Bacillota</taxon>
        <taxon>Bacilli</taxon>
        <taxon>Lactobacillales</taxon>
        <taxon>Lactobacillaceae</taxon>
        <taxon>Acetilactobacillus</taxon>
    </lineage>
</organism>
<dbReference type="KEGG" id="lji:ELX58_02755"/>
<evidence type="ECO:0000313" key="2">
    <source>
        <dbReference type="Proteomes" id="UP000294321"/>
    </source>
</evidence>
<dbReference type="RefSeq" id="WP_133441639.1">
    <property type="nucleotide sequence ID" value="NZ_CP034726.1"/>
</dbReference>
<gene>
    <name evidence="1" type="ORF">ELX58_02755</name>
</gene>
<accession>A0A4P6ZKY0</accession>
<proteinExistence type="predicted"/>
<dbReference type="Proteomes" id="UP000294321">
    <property type="component" value="Chromosome"/>
</dbReference>
<dbReference type="AlphaFoldDB" id="A0A4P6ZKY0"/>
<protein>
    <submittedName>
        <fullName evidence="1">Uncharacterized protein</fullName>
    </submittedName>
</protein>